<evidence type="ECO:0000313" key="4">
    <source>
        <dbReference type="Proteomes" id="UP000253908"/>
    </source>
</evidence>
<organism evidence="3 4">
    <name type="scientific">Oceanobacillus zhaokaii</name>
    <dbReference type="NCBI Taxonomy" id="2052660"/>
    <lineage>
        <taxon>Bacteria</taxon>
        <taxon>Bacillati</taxon>
        <taxon>Bacillota</taxon>
        <taxon>Bacilli</taxon>
        <taxon>Bacillales</taxon>
        <taxon>Bacillaceae</taxon>
        <taxon>Oceanobacillus</taxon>
    </lineage>
</organism>
<accession>A0A345PH29</accession>
<dbReference type="KEGG" id="ocn:CUC15_10415"/>
<evidence type="ECO:0000256" key="1">
    <source>
        <dbReference type="HAMAP-Rule" id="MF_01538"/>
    </source>
</evidence>
<name>A0A345PH29_9BACI</name>
<dbReference type="AlphaFoldDB" id="A0A345PH29"/>
<dbReference type="Proteomes" id="UP000253908">
    <property type="component" value="Chromosome"/>
</dbReference>
<dbReference type="Pfam" id="PF06855">
    <property type="entry name" value="YozE_SAM_like"/>
    <property type="match status" value="1"/>
</dbReference>
<dbReference type="EMBL" id="CP024848">
    <property type="protein sequence ID" value="AXI09309.1"/>
    <property type="molecule type" value="Genomic_DNA"/>
</dbReference>
<dbReference type="NCBIfam" id="NF010193">
    <property type="entry name" value="PRK13672.1"/>
    <property type="match status" value="1"/>
</dbReference>
<gene>
    <name evidence="3" type="ORF">CUC15_10415</name>
</gene>
<evidence type="ECO:0000259" key="2">
    <source>
        <dbReference type="Pfam" id="PF06855"/>
    </source>
</evidence>
<dbReference type="Gene3D" id="1.10.150.260">
    <property type="entry name" value="YozE SAM-like"/>
    <property type="match status" value="1"/>
</dbReference>
<dbReference type="RefSeq" id="WP_114916599.1">
    <property type="nucleotide sequence ID" value="NZ_CP024848.1"/>
</dbReference>
<dbReference type="OrthoDB" id="2242851at2"/>
<dbReference type="InterPro" id="IPR010673">
    <property type="entry name" value="UPF0346"/>
</dbReference>
<reference evidence="4" key="1">
    <citation type="submission" date="2017-11" db="EMBL/GenBank/DDBJ databases">
        <authorList>
            <person name="Zhu W."/>
        </authorList>
    </citation>
    <scope>NUCLEOTIDE SEQUENCE [LARGE SCALE GENOMIC DNA]</scope>
    <source>
        <strain evidence="4">160</strain>
    </source>
</reference>
<keyword evidence="4" id="KW-1185">Reference proteome</keyword>
<dbReference type="SUPFAM" id="SSF140652">
    <property type="entry name" value="YozE-like"/>
    <property type="match status" value="1"/>
</dbReference>
<dbReference type="InterPro" id="IPR036806">
    <property type="entry name" value="YozE_SAM-like_sf"/>
</dbReference>
<comment type="similarity">
    <text evidence="1">Belongs to the UPF0346 family.</text>
</comment>
<feature type="domain" description="YozE SAM-like" evidence="2">
    <location>
        <begin position="3"/>
        <end position="69"/>
    </location>
</feature>
<sequence>MRTFYQFLITYRGKLKADDYSRLADWAFFDSSFPKYSKDYHEISNYLEWNSPFANALMTFDELWDIYQNKTI</sequence>
<evidence type="ECO:0000313" key="3">
    <source>
        <dbReference type="EMBL" id="AXI09309.1"/>
    </source>
</evidence>
<proteinExistence type="inferred from homology"/>
<protein>
    <recommendedName>
        <fullName evidence="1">UPF0346 protein CUC15_10415</fullName>
    </recommendedName>
</protein>
<dbReference type="PIRSF" id="PIRSF037262">
    <property type="entry name" value="UCP037262"/>
    <property type="match status" value="1"/>
</dbReference>
<dbReference type="InterPro" id="IPR023089">
    <property type="entry name" value="YozE_SAM-like"/>
</dbReference>
<dbReference type="HAMAP" id="MF_01538">
    <property type="entry name" value="UPF0346"/>
    <property type="match status" value="1"/>
</dbReference>